<accession>A0ABD2K110</accession>
<protein>
    <submittedName>
        <fullName evidence="2">Uncharacterized protein</fullName>
    </submittedName>
</protein>
<dbReference type="EMBL" id="JBICCN010000064">
    <property type="protein sequence ID" value="KAL3096576.1"/>
    <property type="molecule type" value="Genomic_DNA"/>
</dbReference>
<feature type="region of interest" description="Disordered" evidence="1">
    <location>
        <begin position="1"/>
        <end position="49"/>
    </location>
</feature>
<dbReference type="Proteomes" id="UP001620645">
    <property type="component" value="Unassembled WGS sequence"/>
</dbReference>
<comment type="caution">
    <text evidence="2">The sequence shown here is derived from an EMBL/GenBank/DDBJ whole genome shotgun (WGS) entry which is preliminary data.</text>
</comment>
<dbReference type="AlphaFoldDB" id="A0ABD2K110"/>
<evidence type="ECO:0000313" key="2">
    <source>
        <dbReference type="EMBL" id="KAL3096576.1"/>
    </source>
</evidence>
<gene>
    <name evidence="2" type="ORF">niasHS_004841</name>
</gene>
<name>A0ABD2K110_HETSC</name>
<evidence type="ECO:0000313" key="3">
    <source>
        <dbReference type="Proteomes" id="UP001620645"/>
    </source>
</evidence>
<proteinExistence type="predicted"/>
<sequence>MDVLPGEPSRDEPLRELARQEKFDREMAAEQRKSYEQRRIERKAERENELRRICDKERRHYAAQRVIDKRRKWQQGRQRDVNRSWRKPRYGRTYEVSPIRQEAVATNELSGANEKEDRPRNDGQLQGERQNEEPVRNLQRSCQRNPINERQKVSHGREPQPLLEKQTKIKLAPARPGFRRMVNYSLFTRVILM</sequence>
<feature type="compositionally biased region" description="Basic and acidic residues" evidence="1">
    <location>
        <begin position="8"/>
        <end position="49"/>
    </location>
</feature>
<keyword evidence="3" id="KW-1185">Reference proteome</keyword>
<evidence type="ECO:0000256" key="1">
    <source>
        <dbReference type="SAM" id="MobiDB-lite"/>
    </source>
</evidence>
<reference evidence="2 3" key="1">
    <citation type="submission" date="2024-10" db="EMBL/GenBank/DDBJ databases">
        <authorList>
            <person name="Kim D."/>
        </authorList>
    </citation>
    <scope>NUCLEOTIDE SEQUENCE [LARGE SCALE GENOMIC DNA]</scope>
    <source>
        <strain evidence="2">Taebaek</strain>
    </source>
</reference>
<feature type="region of interest" description="Disordered" evidence="1">
    <location>
        <begin position="95"/>
        <end position="165"/>
    </location>
</feature>
<organism evidence="2 3">
    <name type="scientific">Heterodera schachtii</name>
    <name type="common">Sugarbeet cyst nematode worm</name>
    <name type="synonym">Tylenchus schachtii</name>
    <dbReference type="NCBI Taxonomy" id="97005"/>
    <lineage>
        <taxon>Eukaryota</taxon>
        <taxon>Metazoa</taxon>
        <taxon>Ecdysozoa</taxon>
        <taxon>Nematoda</taxon>
        <taxon>Chromadorea</taxon>
        <taxon>Rhabditida</taxon>
        <taxon>Tylenchina</taxon>
        <taxon>Tylenchomorpha</taxon>
        <taxon>Tylenchoidea</taxon>
        <taxon>Heteroderidae</taxon>
        <taxon>Heteroderinae</taxon>
        <taxon>Heterodera</taxon>
    </lineage>
</organism>
<feature type="compositionally biased region" description="Basic and acidic residues" evidence="1">
    <location>
        <begin position="147"/>
        <end position="158"/>
    </location>
</feature>